<dbReference type="KEGG" id="pphe:PP2015_2934"/>
<evidence type="ECO:0000256" key="1">
    <source>
        <dbReference type="SAM" id="Phobius"/>
    </source>
</evidence>
<evidence type="ECO:0000313" key="2">
    <source>
        <dbReference type="EMBL" id="ALO43417.1"/>
    </source>
</evidence>
<organism evidence="2 3">
    <name type="scientific">Pseudoalteromonas phenolica</name>
    <dbReference type="NCBI Taxonomy" id="161398"/>
    <lineage>
        <taxon>Bacteria</taxon>
        <taxon>Pseudomonadati</taxon>
        <taxon>Pseudomonadota</taxon>
        <taxon>Gammaproteobacteria</taxon>
        <taxon>Alteromonadales</taxon>
        <taxon>Pseudoalteromonadaceae</taxon>
        <taxon>Pseudoalteromonas</taxon>
    </lineage>
</organism>
<feature type="transmembrane region" description="Helical" evidence="1">
    <location>
        <begin position="124"/>
        <end position="148"/>
    </location>
</feature>
<keyword evidence="1" id="KW-0472">Membrane</keyword>
<dbReference type="AlphaFoldDB" id="A0A0S2K5A6"/>
<dbReference type="PATRIC" id="fig|161398.10.peg.2991"/>
<sequence length="205" mass="24259">MNNYNMVYFGNYIDWDLVIGFLSMHLVTWLLFLVMLTNYVKTSNVHASNAERIERKEVLKVSVLMFCSYALMIPIEYVVTRLDFSSPYFPYTVYLLLDHFTVLFLCLVIGIYSDKGRLCKHYVFFGLLCNSALFAFIQIDLLLMYNHYKSMEPWWFWSVFTIGINFFDAVMILVLLSCRDILLLHKLESQFLARRSKKLRVGELK</sequence>
<keyword evidence="1" id="KW-0812">Transmembrane</keyword>
<dbReference type="STRING" id="161398.PP2015_2934"/>
<protein>
    <submittedName>
        <fullName evidence="2">Uncharacterized protein</fullName>
    </submittedName>
</protein>
<name>A0A0S2K5A6_9GAMM</name>
<dbReference type="RefSeq" id="WP_058031076.1">
    <property type="nucleotide sequence ID" value="NZ_CP013187.1"/>
</dbReference>
<keyword evidence="3" id="KW-1185">Reference proteome</keyword>
<reference evidence="2 3" key="1">
    <citation type="submission" date="2015-11" db="EMBL/GenBank/DDBJ databases">
        <authorList>
            <person name="Zhang Y."/>
            <person name="Guo Z."/>
        </authorList>
    </citation>
    <scope>NUCLEOTIDE SEQUENCE [LARGE SCALE GENOMIC DNA]</scope>
    <source>
        <strain evidence="2 3">KCTC 12086</strain>
    </source>
</reference>
<keyword evidence="1" id="KW-1133">Transmembrane helix</keyword>
<feature type="transmembrane region" description="Helical" evidence="1">
    <location>
        <begin position="12"/>
        <end position="37"/>
    </location>
</feature>
<dbReference type="Proteomes" id="UP000061457">
    <property type="component" value="Chromosome I"/>
</dbReference>
<proteinExistence type="predicted"/>
<gene>
    <name evidence="2" type="ORF">PP2015_2934</name>
</gene>
<dbReference type="EMBL" id="CP013187">
    <property type="protein sequence ID" value="ALO43417.1"/>
    <property type="molecule type" value="Genomic_DNA"/>
</dbReference>
<evidence type="ECO:0000313" key="3">
    <source>
        <dbReference type="Proteomes" id="UP000061457"/>
    </source>
</evidence>
<accession>A0A0S2K5A6</accession>
<dbReference type="OrthoDB" id="6277267at2"/>
<feature type="transmembrane region" description="Helical" evidence="1">
    <location>
        <begin position="58"/>
        <end position="79"/>
    </location>
</feature>
<feature type="transmembrane region" description="Helical" evidence="1">
    <location>
        <begin position="154"/>
        <end position="176"/>
    </location>
</feature>
<feature type="transmembrane region" description="Helical" evidence="1">
    <location>
        <begin position="91"/>
        <end position="112"/>
    </location>
</feature>